<dbReference type="Pfam" id="PF01755">
    <property type="entry name" value="Glyco_transf_25"/>
    <property type="match status" value="1"/>
</dbReference>
<dbReference type="EMBL" id="CP096120">
    <property type="protein sequence ID" value="UPO23497.1"/>
    <property type="molecule type" value="Genomic_DNA"/>
</dbReference>
<proteinExistence type="predicted"/>
<evidence type="ECO:0000259" key="1">
    <source>
        <dbReference type="Pfam" id="PF01755"/>
    </source>
</evidence>
<protein>
    <submittedName>
        <fullName evidence="2">Glycosyltransferase family 25 protein</fullName>
    </submittedName>
</protein>
<reference evidence="2 3" key="1">
    <citation type="submission" date="2022-04" db="EMBL/GenBank/DDBJ databases">
        <title>Occurrence of NDM-1-producing Shewanella putrefaciens and Acinetobacter portensis in a dairy farm from China.</title>
        <authorList>
            <person name="Li R."/>
            <person name="Zhang L."/>
        </authorList>
    </citation>
    <scope>NUCLEOTIDE SEQUENCE [LARGE SCALE GENOMIC DNA]</scope>
    <source>
        <strain evidence="2 3">JNE5</strain>
    </source>
</reference>
<gene>
    <name evidence="2" type="ORF">MZO21_01220</name>
</gene>
<dbReference type="CDD" id="cd06532">
    <property type="entry name" value="Glyco_transf_25"/>
    <property type="match status" value="1"/>
</dbReference>
<organism evidence="2 3">
    <name type="scientific">Acinetobacter portensis</name>
    <dbReference type="NCBI Taxonomy" id="1839785"/>
    <lineage>
        <taxon>Bacteria</taxon>
        <taxon>Pseudomonadati</taxon>
        <taxon>Pseudomonadota</taxon>
        <taxon>Gammaproteobacteria</taxon>
        <taxon>Moraxellales</taxon>
        <taxon>Moraxellaceae</taxon>
        <taxon>Acinetobacter</taxon>
    </lineage>
</organism>
<evidence type="ECO:0000313" key="2">
    <source>
        <dbReference type="EMBL" id="UPO23497.1"/>
    </source>
</evidence>
<dbReference type="Proteomes" id="UP000831422">
    <property type="component" value="Chromosome"/>
</dbReference>
<dbReference type="InterPro" id="IPR002654">
    <property type="entry name" value="Glyco_trans_25"/>
</dbReference>
<sequence>MKIYCISLDVDYSRRECLSKKFKTKYSEFYIVSAVNGNELTAKNYFGYTQSYFHKYKYLLTPSEIGCSLSHVAALKSFLKTDEKYALILEDDVIGSDVDIERIKKIVDRLDFTGVVMCGGQEGLPLDWNDYRYGKSTEIDPNLYKVNKYSIKFFSRTVCYVVDRDFASHYVDMNDNFIHLADDWVKYFDNTNYSFYYKNIMKHPIDLSGSHIESQRKLTQKAQYKINFLQTIFWYKCYRKLINLGYLLISILSKDEKIK</sequence>
<evidence type="ECO:0000313" key="3">
    <source>
        <dbReference type="Proteomes" id="UP000831422"/>
    </source>
</evidence>
<accession>A0ABY4JVP0</accession>
<dbReference type="RefSeq" id="WP_248101233.1">
    <property type="nucleotide sequence ID" value="NZ_CP096120.1"/>
</dbReference>
<feature type="domain" description="Glycosyl transferase family 25" evidence="1">
    <location>
        <begin position="2"/>
        <end position="158"/>
    </location>
</feature>
<name>A0ABY4JVP0_9GAMM</name>
<keyword evidence="3" id="KW-1185">Reference proteome</keyword>